<reference evidence="2 3" key="1">
    <citation type="submission" date="2013-02" db="EMBL/GenBank/DDBJ databases">
        <title>The Genome Annotation of Plasmodium falciparum Vietnam Oak-Knoll (FVO).</title>
        <authorList>
            <consortium name="The Broad Institute Genome Sequencing Platform"/>
            <consortium name="The Broad Institute Genome Sequencing Center for Infectious Disease"/>
            <person name="Neafsey D."/>
            <person name="Hoffman S."/>
            <person name="Volkman S."/>
            <person name="Rosenthal P."/>
            <person name="Walker B."/>
            <person name="Young S.K."/>
            <person name="Zeng Q."/>
            <person name="Gargeya S."/>
            <person name="Fitzgerald M."/>
            <person name="Haas B."/>
            <person name="Abouelleil A."/>
            <person name="Allen A.W."/>
            <person name="Alvarado L."/>
            <person name="Arachchi H.M."/>
            <person name="Berlin A.M."/>
            <person name="Chapman S.B."/>
            <person name="Gainer-Dewar J."/>
            <person name="Goldberg J."/>
            <person name="Griggs A."/>
            <person name="Gujja S."/>
            <person name="Hansen M."/>
            <person name="Howarth C."/>
            <person name="Imamovic A."/>
            <person name="Ireland A."/>
            <person name="Larimer J."/>
            <person name="McCowan C."/>
            <person name="Murphy C."/>
            <person name="Pearson M."/>
            <person name="Poon T.W."/>
            <person name="Priest M."/>
            <person name="Roberts A."/>
            <person name="Saif S."/>
            <person name="Shea T."/>
            <person name="Sisk P."/>
            <person name="Sykes S."/>
            <person name="Wortman J."/>
            <person name="Nusbaum C."/>
            <person name="Birren B."/>
        </authorList>
    </citation>
    <scope>NUCLEOTIDE SEQUENCE [LARGE SCALE GENOMIC DNA]</scope>
    <source>
        <strain evidence="3">Vietnam Oak-Knoll (FVO)</strain>
    </source>
</reference>
<reference evidence="2 3" key="2">
    <citation type="submission" date="2013-02" db="EMBL/GenBank/DDBJ databases">
        <title>The Genome Sequence of Plasmodium falciparum Vietnam Oak-Knoll (FVO).</title>
        <authorList>
            <consortium name="The Broad Institute Genome Sequencing Platform"/>
            <consortium name="The Broad Institute Genome Sequencing Center for Infectious Disease"/>
            <person name="Neafsey D."/>
            <person name="Cheeseman I."/>
            <person name="Volkman S."/>
            <person name="Adams J."/>
            <person name="Walker B."/>
            <person name="Young S.K."/>
            <person name="Zeng Q."/>
            <person name="Gargeya S."/>
            <person name="Fitzgerald M."/>
            <person name="Haas B."/>
            <person name="Abouelleil A."/>
            <person name="Alvarado L."/>
            <person name="Arachchi H.M."/>
            <person name="Berlin A.M."/>
            <person name="Chapman S.B."/>
            <person name="Dewar J."/>
            <person name="Goldberg J."/>
            <person name="Griggs A."/>
            <person name="Gujja S."/>
            <person name="Hansen M."/>
            <person name="Howarth C."/>
            <person name="Imamovic A."/>
            <person name="Larimer J."/>
            <person name="McCowan C."/>
            <person name="Murphy C."/>
            <person name="Neiman D."/>
            <person name="Pearson M."/>
            <person name="Priest M."/>
            <person name="Roberts A."/>
            <person name="Saif S."/>
            <person name="Shea T."/>
            <person name="Sisk P."/>
            <person name="Sykes S."/>
            <person name="Wortman J."/>
            <person name="Nusbaum C."/>
            <person name="Birren B."/>
        </authorList>
    </citation>
    <scope>NUCLEOTIDE SEQUENCE [LARGE SCALE GENOMIC DNA]</scope>
    <source>
        <strain evidence="3">Vietnam Oak-Knoll (FVO)</strain>
    </source>
</reference>
<feature type="transmembrane region" description="Helical" evidence="1">
    <location>
        <begin position="226"/>
        <end position="244"/>
    </location>
</feature>
<dbReference type="OrthoDB" id="377427at2759"/>
<organism evidence="2 3">
    <name type="scientific">Plasmodium falciparum Vietnam Oak-Knoll</name>
    <name type="common">FVO</name>
    <dbReference type="NCBI Taxonomy" id="1036723"/>
    <lineage>
        <taxon>Eukaryota</taxon>
        <taxon>Sar</taxon>
        <taxon>Alveolata</taxon>
        <taxon>Apicomplexa</taxon>
        <taxon>Aconoidasida</taxon>
        <taxon>Haemosporida</taxon>
        <taxon>Plasmodiidae</taxon>
        <taxon>Plasmodium</taxon>
        <taxon>Plasmodium (Laverania)</taxon>
    </lineage>
</organism>
<evidence type="ECO:0000256" key="1">
    <source>
        <dbReference type="SAM" id="Phobius"/>
    </source>
</evidence>
<keyword evidence="1" id="KW-0812">Transmembrane</keyword>
<evidence type="ECO:0000313" key="2">
    <source>
        <dbReference type="EMBL" id="ETW20620.1"/>
    </source>
</evidence>
<dbReference type="SMR" id="A0A024VEK1"/>
<accession>A0A024VEK1</accession>
<dbReference type="EMBL" id="KI925016">
    <property type="protein sequence ID" value="ETW20620.1"/>
    <property type="molecule type" value="Genomic_DNA"/>
</dbReference>
<evidence type="ECO:0000313" key="3">
    <source>
        <dbReference type="Proteomes" id="UP000030690"/>
    </source>
</evidence>
<proteinExistence type="predicted"/>
<keyword evidence="1" id="KW-0472">Membrane</keyword>
<dbReference type="Proteomes" id="UP000030690">
    <property type="component" value="Unassembled WGS sequence"/>
</dbReference>
<name>A0A024VEK1_PLAFA</name>
<feature type="transmembrane region" description="Helical" evidence="1">
    <location>
        <begin position="186"/>
        <end position="211"/>
    </location>
</feature>
<gene>
    <name evidence="2" type="ORF">PFFVO_00380</name>
</gene>
<dbReference type="AlphaFoldDB" id="A0A024VEK1"/>
<protein>
    <submittedName>
        <fullName evidence="2">Uncharacterized protein</fullName>
    </submittedName>
</protein>
<keyword evidence="1" id="KW-1133">Transmembrane helix</keyword>
<sequence>MSFSQMKILLKTIKYIFLLILHQETLHKLNIKNNPHIISTSIRNNRSLAKYENLISRENKIYETKLRNLNKKINKNKSDMLLYNEKSDQELKLYDIEINKYKGSNKNYKYENHYSNNEIKSYYKKNYVHDKYIFNKKINPFLEKNKIFCKRCMKKISRSIDMFKTNFAFKFSEANSPMSLIDTISIASFTSLITFLCAFIVSGIAIGISYLLKYIFLDIIIINPEIIPIFLILLFAIFIVAYLVKSKKKEKQLMDR</sequence>